<dbReference type="InterPro" id="IPR012132">
    <property type="entry name" value="GMC_OxRdtase"/>
</dbReference>
<dbReference type="Gene3D" id="3.50.50.60">
    <property type="entry name" value="FAD/NAD(P)-binding domain"/>
    <property type="match status" value="1"/>
</dbReference>
<evidence type="ECO:0000256" key="4">
    <source>
        <dbReference type="ARBA" id="ARBA00022827"/>
    </source>
</evidence>
<dbReference type="SUPFAM" id="SSF51905">
    <property type="entry name" value="FAD/NAD(P)-binding domain"/>
    <property type="match status" value="1"/>
</dbReference>
<evidence type="ECO:0000313" key="7">
    <source>
        <dbReference type="EMBL" id="GAW09956.1"/>
    </source>
</evidence>
<reference evidence="7 8" key="1">
    <citation type="submission" date="2016-08" db="EMBL/GenBank/DDBJ databases">
        <authorList>
            <consortium name="Lentinula edodes genome sequencing consortium"/>
            <person name="Sakamoto Y."/>
            <person name="Nakade K."/>
            <person name="Sato S."/>
            <person name="Yoshida Y."/>
            <person name="Miyazaki K."/>
            <person name="Natsume S."/>
            <person name="Konno N."/>
        </authorList>
    </citation>
    <scope>NUCLEOTIDE SEQUENCE [LARGE SCALE GENOMIC DNA]</scope>
    <source>
        <strain evidence="7 8">NBRC 111202</strain>
    </source>
</reference>
<comment type="caution">
    <text evidence="7">The sequence shown here is derived from an EMBL/GenBank/DDBJ whole genome shotgun (WGS) entry which is preliminary data.</text>
</comment>
<protein>
    <submittedName>
        <fullName evidence="7">Aryl-alcohol-oxidase from pleurotus Eryingii</fullName>
    </submittedName>
</protein>
<accession>A0A1Q3ERY2</accession>
<evidence type="ECO:0000256" key="3">
    <source>
        <dbReference type="ARBA" id="ARBA00022630"/>
    </source>
</evidence>
<dbReference type="STRING" id="5353.A0A1Q3ERY2"/>
<dbReference type="Pfam" id="PF00732">
    <property type="entry name" value="GMC_oxred_N"/>
    <property type="match status" value="1"/>
</dbReference>
<evidence type="ECO:0000256" key="2">
    <source>
        <dbReference type="ARBA" id="ARBA00010790"/>
    </source>
</evidence>
<evidence type="ECO:0000259" key="6">
    <source>
        <dbReference type="PROSITE" id="PS00624"/>
    </source>
</evidence>
<comment type="similarity">
    <text evidence="2">Belongs to the GMC oxidoreductase family.</text>
</comment>
<evidence type="ECO:0000313" key="8">
    <source>
        <dbReference type="Proteomes" id="UP000188533"/>
    </source>
</evidence>
<reference evidence="7 8" key="2">
    <citation type="submission" date="2017-02" db="EMBL/GenBank/DDBJ databases">
        <title>A genome survey and senescence transcriptome analysis in Lentinula edodes.</title>
        <authorList>
            <person name="Sakamoto Y."/>
            <person name="Nakade K."/>
            <person name="Sato S."/>
            <person name="Yoshida Y."/>
            <person name="Miyazaki K."/>
            <person name="Natsume S."/>
            <person name="Konno N."/>
        </authorList>
    </citation>
    <scope>NUCLEOTIDE SEQUENCE [LARGE SCALE GENOMIC DNA]</scope>
    <source>
        <strain evidence="7 8">NBRC 111202</strain>
    </source>
</reference>
<dbReference type="PROSITE" id="PS00624">
    <property type="entry name" value="GMC_OXRED_2"/>
    <property type="match status" value="1"/>
</dbReference>
<dbReference type="GO" id="GO:0016614">
    <property type="term" value="F:oxidoreductase activity, acting on CH-OH group of donors"/>
    <property type="evidence" value="ECO:0007669"/>
    <property type="project" value="InterPro"/>
</dbReference>
<evidence type="ECO:0000256" key="1">
    <source>
        <dbReference type="ARBA" id="ARBA00001974"/>
    </source>
</evidence>
<gene>
    <name evidence="7" type="ORF">LENED_012176</name>
</gene>
<name>A0A1Q3ERY2_LENED</name>
<dbReference type="AlphaFoldDB" id="A0A1Q3ERY2"/>
<dbReference type="PANTHER" id="PTHR11552:SF147">
    <property type="entry name" value="CHOLINE DEHYDROGENASE, MITOCHONDRIAL"/>
    <property type="match status" value="1"/>
</dbReference>
<dbReference type="EMBL" id="BDGU01001483">
    <property type="protein sequence ID" value="GAW09956.1"/>
    <property type="molecule type" value="Genomic_DNA"/>
</dbReference>
<comment type="cofactor">
    <cofactor evidence="1">
        <name>FAD</name>
        <dbReference type="ChEBI" id="CHEBI:57692"/>
    </cofactor>
</comment>
<keyword evidence="3" id="KW-0285">Flavoprotein</keyword>
<proteinExistence type="inferred from homology"/>
<keyword evidence="4" id="KW-0274">FAD</keyword>
<dbReference type="InterPro" id="IPR000172">
    <property type="entry name" value="GMC_OxRdtase_N"/>
</dbReference>
<dbReference type="Proteomes" id="UP000188533">
    <property type="component" value="Unassembled WGS sequence"/>
</dbReference>
<keyword evidence="8" id="KW-1185">Reference proteome</keyword>
<dbReference type="PANTHER" id="PTHR11552">
    <property type="entry name" value="GLUCOSE-METHANOL-CHOLINE GMC OXIDOREDUCTASE"/>
    <property type="match status" value="1"/>
</dbReference>
<dbReference type="InterPro" id="IPR036188">
    <property type="entry name" value="FAD/NAD-bd_sf"/>
</dbReference>
<feature type="region of interest" description="Disordered" evidence="5">
    <location>
        <begin position="118"/>
        <end position="138"/>
    </location>
</feature>
<organism evidence="7 8">
    <name type="scientific">Lentinula edodes</name>
    <name type="common">Shiitake mushroom</name>
    <name type="synonym">Lentinus edodes</name>
    <dbReference type="NCBI Taxonomy" id="5353"/>
    <lineage>
        <taxon>Eukaryota</taxon>
        <taxon>Fungi</taxon>
        <taxon>Dikarya</taxon>
        <taxon>Basidiomycota</taxon>
        <taxon>Agaricomycotina</taxon>
        <taxon>Agaricomycetes</taxon>
        <taxon>Agaricomycetidae</taxon>
        <taxon>Agaricales</taxon>
        <taxon>Marasmiineae</taxon>
        <taxon>Omphalotaceae</taxon>
        <taxon>Lentinula</taxon>
    </lineage>
</organism>
<evidence type="ECO:0000256" key="5">
    <source>
        <dbReference type="SAM" id="MobiDB-lite"/>
    </source>
</evidence>
<sequence length="156" mass="16769">MPFPISPRIPDFFPFPKNLTASKEVILSAGTIGTPSILLHSGIGNATTLTSLGITPRINLPSVGQNLHRHVDTSENHLAFLRLPENSSVLRTFGDPAAGNETAPSDKRKSIDVVELDRRKTITPPPNNQPAPLGLNPQFPLKFSGALHIKTQNGPS</sequence>
<dbReference type="GO" id="GO:0050660">
    <property type="term" value="F:flavin adenine dinucleotide binding"/>
    <property type="evidence" value="ECO:0007669"/>
    <property type="project" value="InterPro"/>
</dbReference>
<feature type="domain" description="Glucose-methanol-choline oxidoreductase N-terminal" evidence="6">
    <location>
        <begin position="30"/>
        <end position="44"/>
    </location>
</feature>